<accession>A0AC58MQZ8</accession>
<dbReference type="RefSeq" id="XP_073931832.1">
    <property type="nucleotide sequence ID" value="XM_074075731.1"/>
</dbReference>
<protein>
    <submittedName>
        <fullName evidence="2">Discoidin, CUB and LCCL domain-containing protein 1</fullName>
    </submittedName>
</protein>
<reference evidence="2" key="1">
    <citation type="submission" date="2025-08" db="UniProtKB">
        <authorList>
            <consortium name="RefSeq"/>
        </authorList>
    </citation>
    <scope>IDENTIFICATION</scope>
</reference>
<evidence type="ECO:0000313" key="2">
    <source>
        <dbReference type="RefSeq" id="XP_073931832.1"/>
    </source>
</evidence>
<sequence length="512" mass="55359">MVPGGRGEPAGTSGPHLLALLLAVCVPLRLLAEELGDGCGHIVTYQDSGTMTSKNYPGTYPNHTICEKTITVPKGKRLILKLGDLNIESQTCTSDYLLFTSSSDKYGPYCGSMTVPEKLWLNTNEVTVRFASGSHISGRGFLLTYASSDYPDLITCLERGSHYSKTKYSIFCPAGCRDIAGDISGNMVHGYRDTSLLCKAAIHAGIIADEQGGRISVLQHKGISHYEGILANGVLSRHGSLSEKRFLFTSNGINVATVAVPLVLLIVLLLAGIGIFAAFRKRKKKGNPYVSAEAQKTDCWKQIKYPFARHQSAEFTISYDNEKEITQKLDLVTSDMADYQQPLMIGTGTVTRKGSTFRPMDSDAGENAASTDVGGHYDCPHRADRHEYALPLTHAEPEYATPIVERHLLRAHSFSAAQTGHRAGPAPAHKHSLSSGGFSPAAGAPRGDYQMPPSPKPADRDYDKPKTSSFLTAESGDPASQKVQMRPGMNDGYSAPRNCFTPLNQTAMTALL</sequence>
<dbReference type="Proteomes" id="UP001732720">
    <property type="component" value="Chromosome 1"/>
</dbReference>
<name>A0AC58MQZ8_CASCN</name>
<organism evidence="1 2">
    <name type="scientific">Castor canadensis</name>
    <name type="common">American beaver</name>
    <dbReference type="NCBI Taxonomy" id="51338"/>
    <lineage>
        <taxon>Eukaryota</taxon>
        <taxon>Metazoa</taxon>
        <taxon>Chordata</taxon>
        <taxon>Craniata</taxon>
        <taxon>Vertebrata</taxon>
        <taxon>Euteleostomi</taxon>
        <taxon>Mammalia</taxon>
        <taxon>Eutheria</taxon>
        <taxon>Euarchontoglires</taxon>
        <taxon>Glires</taxon>
        <taxon>Rodentia</taxon>
        <taxon>Castorimorpha</taxon>
        <taxon>Castoridae</taxon>
        <taxon>Castor</taxon>
    </lineage>
</organism>
<gene>
    <name evidence="2" type="primary">Dcbld1</name>
</gene>
<evidence type="ECO:0000313" key="1">
    <source>
        <dbReference type="Proteomes" id="UP001732720"/>
    </source>
</evidence>
<keyword evidence="1" id="KW-1185">Reference proteome</keyword>
<proteinExistence type="predicted"/>